<evidence type="ECO:0000256" key="1">
    <source>
        <dbReference type="SAM" id="SignalP"/>
    </source>
</evidence>
<dbReference type="OrthoDB" id="5689309at2"/>
<dbReference type="CDD" id="cd00371">
    <property type="entry name" value="HMA"/>
    <property type="match status" value="1"/>
</dbReference>
<dbReference type="PROSITE" id="PS50846">
    <property type="entry name" value="HMA_2"/>
    <property type="match status" value="1"/>
</dbReference>
<organism evidence="3 4">
    <name type="scientific">Buttiauxella brennerae ATCC 51605</name>
    <dbReference type="NCBI Taxonomy" id="1354251"/>
    <lineage>
        <taxon>Bacteria</taxon>
        <taxon>Pseudomonadati</taxon>
        <taxon>Pseudomonadota</taxon>
        <taxon>Gammaproteobacteria</taxon>
        <taxon>Enterobacterales</taxon>
        <taxon>Enterobacteriaceae</taxon>
        <taxon>Buttiauxella</taxon>
    </lineage>
</organism>
<keyword evidence="1" id="KW-0732">Signal</keyword>
<dbReference type="Pfam" id="PF00403">
    <property type="entry name" value="HMA"/>
    <property type="match status" value="1"/>
</dbReference>
<dbReference type="RefSeq" id="WP_064557948.1">
    <property type="nucleotide sequence ID" value="NZ_LXER01000011.1"/>
</dbReference>
<dbReference type="PATRIC" id="fig|1354251.4.peg.1229"/>
<sequence length="94" mass="10270">MKKFVCLGLLFFAPLSWAANKMVTIDISQMNCPLCVISINQALRSTEGVIKAKASLKTHQAQVVVPDNFDNQQLLAAIAKTGFTGQIHDVIEKP</sequence>
<feature type="chain" id="PRO_5008594421" evidence="1">
    <location>
        <begin position="19"/>
        <end position="94"/>
    </location>
</feature>
<dbReference type="AlphaFoldDB" id="A0A1B7ISJ4"/>
<feature type="signal peptide" evidence="1">
    <location>
        <begin position="1"/>
        <end position="18"/>
    </location>
</feature>
<dbReference type="Gene3D" id="3.30.70.100">
    <property type="match status" value="1"/>
</dbReference>
<dbReference type="InterPro" id="IPR001802">
    <property type="entry name" value="MerP/CopZ"/>
</dbReference>
<dbReference type="InterPro" id="IPR036163">
    <property type="entry name" value="HMA_dom_sf"/>
</dbReference>
<protein>
    <submittedName>
        <fullName evidence="3">Putative mercuric transport periplasmic protein</fullName>
    </submittedName>
</protein>
<accession>A0A1B7ISJ4</accession>
<keyword evidence="4" id="KW-1185">Reference proteome</keyword>
<dbReference type="EMBL" id="LXER01000011">
    <property type="protein sequence ID" value="OAT32762.1"/>
    <property type="molecule type" value="Genomic_DNA"/>
</dbReference>
<evidence type="ECO:0000313" key="3">
    <source>
        <dbReference type="EMBL" id="OAT32762.1"/>
    </source>
</evidence>
<comment type="caution">
    <text evidence="3">The sequence shown here is derived from an EMBL/GenBank/DDBJ whole genome shotgun (WGS) entry which is preliminary data.</text>
</comment>
<dbReference type="GO" id="GO:0046872">
    <property type="term" value="F:metal ion binding"/>
    <property type="evidence" value="ECO:0007669"/>
    <property type="project" value="InterPro"/>
</dbReference>
<evidence type="ECO:0000313" key="4">
    <source>
        <dbReference type="Proteomes" id="UP000078410"/>
    </source>
</evidence>
<name>A0A1B7ISJ4_9ENTR</name>
<dbReference type="InterPro" id="IPR006121">
    <property type="entry name" value="HMA_dom"/>
</dbReference>
<dbReference type="PRINTS" id="PR00946">
    <property type="entry name" value="HGSCAVENGER"/>
</dbReference>
<proteinExistence type="predicted"/>
<reference evidence="3 4" key="1">
    <citation type="submission" date="2016-04" db="EMBL/GenBank/DDBJ databases">
        <title>ATOL: Assembling a taxonomically balanced genome-scale reconstruction of the evolutionary history of the Enterobacteriaceae.</title>
        <authorList>
            <person name="Plunkett G.III."/>
            <person name="Neeno-Eckwall E.C."/>
            <person name="Glasner J.D."/>
            <person name="Perna N.T."/>
        </authorList>
    </citation>
    <scope>NUCLEOTIDE SEQUENCE [LARGE SCALE GENOMIC DNA]</scope>
    <source>
        <strain evidence="3 4">ATCC 51605</strain>
    </source>
</reference>
<evidence type="ECO:0000259" key="2">
    <source>
        <dbReference type="PROSITE" id="PS50846"/>
    </source>
</evidence>
<gene>
    <name evidence="3" type="ORF">M975_1199</name>
</gene>
<dbReference type="SUPFAM" id="SSF55008">
    <property type="entry name" value="HMA, heavy metal-associated domain"/>
    <property type="match status" value="1"/>
</dbReference>
<dbReference type="Proteomes" id="UP000078410">
    <property type="component" value="Unassembled WGS sequence"/>
</dbReference>
<feature type="domain" description="HMA" evidence="2">
    <location>
        <begin position="21"/>
        <end position="86"/>
    </location>
</feature>